<dbReference type="SUPFAM" id="SSF54523">
    <property type="entry name" value="Pili subunits"/>
    <property type="match status" value="1"/>
</dbReference>
<reference evidence="2 3" key="1">
    <citation type="journal article" date="2020" name="ISME J.">
        <title>Comparative genomics reveals insights into cyanobacterial evolution and habitat adaptation.</title>
        <authorList>
            <person name="Chen M.Y."/>
            <person name="Teng W.K."/>
            <person name="Zhao L."/>
            <person name="Hu C.X."/>
            <person name="Zhou Y.K."/>
            <person name="Han B.P."/>
            <person name="Song L.R."/>
            <person name="Shu W.S."/>
        </authorList>
    </citation>
    <scope>NUCLEOTIDE SEQUENCE [LARGE SCALE GENOMIC DNA]</scope>
    <source>
        <strain evidence="2 3">FACHB-196</strain>
    </source>
</reference>
<organism evidence="2 3">
    <name type="scientific">Anabaena lutea FACHB-196</name>
    <dbReference type="NCBI Taxonomy" id="2692881"/>
    <lineage>
        <taxon>Bacteria</taxon>
        <taxon>Bacillati</taxon>
        <taxon>Cyanobacteriota</taxon>
        <taxon>Cyanophyceae</taxon>
        <taxon>Nostocales</taxon>
        <taxon>Nostocaceae</taxon>
        <taxon>Anabaena</taxon>
    </lineage>
</organism>
<proteinExistence type="predicted"/>
<dbReference type="NCBIfam" id="TIGR02532">
    <property type="entry name" value="IV_pilin_GFxxxE"/>
    <property type="match status" value="1"/>
</dbReference>
<dbReference type="Gene3D" id="3.30.700.10">
    <property type="entry name" value="Glycoprotein, Type 4 Pilin"/>
    <property type="match status" value="1"/>
</dbReference>
<dbReference type="Proteomes" id="UP000640531">
    <property type="component" value="Unassembled WGS sequence"/>
</dbReference>
<keyword evidence="1" id="KW-1133">Transmembrane helix</keyword>
<keyword evidence="1" id="KW-0472">Membrane</keyword>
<feature type="transmembrane region" description="Helical" evidence="1">
    <location>
        <begin position="34"/>
        <end position="55"/>
    </location>
</feature>
<protein>
    <submittedName>
        <fullName evidence="2">Prepilin-type N-terminal cleavage/methylation domain-containing protein</fullName>
    </submittedName>
</protein>
<gene>
    <name evidence="2" type="ORF">H6G59_04870</name>
</gene>
<evidence type="ECO:0000256" key="1">
    <source>
        <dbReference type="SAM" id="Phobius"/>
    </source>
</evidence>
<keyword evidence="3" id="KW-1185">Reference proteome</keyword>
<keyword evidence="1" id="KW-0812">Transmembrane</keyword>
<dbReference type="InterPro" id="IPR045584">
    <property type="entry name" value="Pilin-like"/>
</dbReference>
<dbReference type="Pfam" id="PF07963">
    <property type="entry name" value="N_methyl"/>
    <property type="match status" value="1"/>
</dbReference>
<sequence>MNLLQLHTRNIKNKHRCSARDSYEENAGFTMIELLVSLLMVGILAAIMAPSWSGFVQRQRLNKALDGVLSAMQQAQTEAKNKKLTYSASFKVIDNIPKYVVYQGTTAPSDDSWKRLATDLEAKQVLLYTNLTSLTSTPDYYNTTVTGKSISTIPASGTITFDYMGALASKASGSNADTDLIVMVAIPNAGTNTASGSKRCVIVRTLIGGMQTATGSNCQPTT</sequence>
<comment type="caution">
    <text evidence="2">The sequence shown here is derived from an EMBL/GenBank/DDBJ whole genome shotgun (WGS) entry which is preliminary data.</text>
</comment>
<accession>A0ABR8FAJ4</accession>
<name>A0ABR8FAJ4_9NOST</name>
<evidence type="ECO:0000313" key="3">
    <source>
        <dbReference type="Proteomes" id="UP000640531"/>
    </source>
</evidence>
<evidence type="ECO:0000313" key="2">
    <source>
        <dbReference type="EMBL" id="MBD2567237.1"/>
    </source>
</evidence>
<dbReference type="RefSeq" id="WP_190712020.1">
    <property type="nucleotide sequence ID" value="NZ_JACJST010000003.1"/>
</dbReference>
<dbReference type="EMBL" id="JACJST010000003">
    <property type="protein sequence ID" value="MBD2567237.1"/>
    <property type="molecule type" value="Genomic_DNA"/>
</dbReference>
<dbReference type="InterPro" id="IPR012902">
    <property type="entry name" value="N_methyl_site"/>
</dbReference>